<feature type="domain" description="Response regulatory" evidence="7">
    <location>
        <begin position="1"/>
        <end position="42"/>
    </location>
</feature>
<organism evidence="9 10">
    <name type="scientific">Striga hermonthica</name>
    <name type="common">Purple witchweed</name>
    <name type="synonym">Buchnera hermonthica</name>
    <dbReference type="NCBI Taxonomy" id="68872"/>
    <lineage>
        <taxon>Eukaryota</taxon>
        <taxon>Viridiplantae</taxon>
        <taxon>Streptophyta</taxon>
        <taxon>Embryophyta</taxon>
        <taxon>Tracheophyta</taxon>
        <taxon>Spermatophyta</taxon>
        <taxon>Magnoliopsida</taxon>
        <taxon>eudicotyledons</taxon>
        <taxon>Gunneridae</taxon>
        <taxon>Pentapetalae</taxon>
        <taxon>asterids</taxon>
        <taxon>lamiids</taxon>
        <taxon>Lamiales</taxon>
        <taxon>Orobanchaceae</taxon>
        <taxon>Buchnereae</taxon>
        <taxon>Striga</taxon>
    </lineage>
</organism>
<gene>
    <name evidence="9" type="ORF">SHERM_26751</name>
</gene>
<evidence type="ECO:0000256" key="1">
    <source>
        <dbReference type="ARBA" id="ARBA00004123"/>
    </source>
</evidence>
<dbReference type="InterPro" id="IPR044841">
    <property type="entry name" value="LUX/BOA-like"/>
</dbReference>
<dbReference type="PROSITE" id="PS51294">
    <property type="entry name" value="HTH_MYB"/>
    <property type="match status" value="1"/>
</dbReference>
<keyword evidence="3" id="KW-0804">Transcription</keyword>
<dbReference type="FunFam" id="1.10.10.60:FF:000007">
    <property type="entry name" value="Two-component response regulator"/>
    <property type="match status" value="1"/>
</dbReference>
<keyword evidence="10" id="KW-1185">Reference proteome</keyword>
<name>A0A9N7RIN3_STRHE</name>
<dbReference type="InterPro" id="IPR006447">
    <property type="entry name" value="Myb_dom_plants"/>
</dbReference>
<dbReference type="AlphaFoldDB" id="A0A9N7RIN3"/>
<evidence type="ECO:0000256" key="3">
    <source>
        <dbReference type="ARBA" id="ARBA00023163"/>
    </source>
</evidence>
<dbReference type="PANTHER" id="PTHR31442">
    <property type="entry name" value="HOMEODOMAIN-LIKE SUPERFAMILY PROTEIN-RELATED"/>
    <property type="match status" value="1"/>
</dbReference>
<dbReference type="SUPFAM" id="SSF46689">
    <property type="entry name" value="Homeodomain-like"/>
    <property type="match status" value="1"/>
</dbReference>
<sequence length="235" mass="27100">MIVITDDDDSLMSMRALEQGATLCVQKPATIQVTDHLWQHVLWEKTSRREMKKKNDQEANTTHAKRSSEKNQQLTDFVGSKRKQWTQWTTELHGKFVQAVTQLGPGKCFPKEIHELMNVPGLTRMQIGSHLQICRNGKWRQKSREGSVQQDNAEPNDKKPRYGHMPRLSTEPELHQGTNEEPQEANQEHQEPNQTEFATIVSEVPSNPRDDDAIDNDPLDEFADLEEIIKYFTDL</sequence>
<dbReference type="OrthoDB" id="1675439at2759"/>
<evidence type="ECO:0000256" key="6">
    <source>
        <dbReference type="SAM" id="MobiDB-lite"/>
    </source>
</evidence>
<reference evidence="9" key="1">
    <citation type="submission" date="2019-12" db="EMBL/GenBank/DDBJ databases">
        <authorList>
            <person name="Scholes J."/>
        </authorList>
    </citation>
    <scope>NUCLEOTIDE SEQUENCE</scope>
</reference>
<dbReference type="EMBL" id="CACSLK010027832">
    <property type="protein sequence ID" value="CAA0831402.1"/>
    <property type="molecule type" value="Genomic_DNA"/>
</dbReference>
<accession>A0A9N7RIN3</accession>
<evidence type="ECO:0000256" key="5">
    <source>
        <dbReference type="PROSITE-ProRule" id="PRU00169"/>
    </source>
</evidence>
<feature type="region of interest" description="Disordered" evidence="6">
    <location>
        <begin position="137"/>
        <end position="220"/>
    </location>
</feature>
<dbReference type="InterPro" id="IPR017930">
    <property type="entry name" value="Myb_dom"/>
</dbReference>
<proteinExistence type="predicted"/>
<dbReference type="InterPro" id="IPR001789">
    <property type="entry name" value="Sig_transdc_resp-reg_receiver"/>
</dbReference>
<feature type="domain" description="HTH myb-type" evidence="8">
    <location>
        <begin position="80"/>
        <end position="139"/>
    </location>
</feature>
<comment type="caution">
    <text evidence="5">Lacks conserved residue(s) required for the propagation of feature annotation.</text>
</comment>
<comment type="caution">
    <text evidence="9">The sequence shown here is derived from an EMBL/GenBank/DDBJ whole genome shotgun (WGS) entry which is preliminary data.</text>
</comment>
<dbReference type="GO" id="GO:0003700">
    <property type="term" value="F:DNA-binding transcription factor activity"/>
    <property type="evidence" value="ECO:0007669"/>
    <property type="project" value="InterPro"/>
</dbReference>
<comment type="subcellular location">
    <subcellularLocation>
        <location evidence="1">Nucleus</location>
    </subcellularLocation>
</comment>
<dbReference type="PROSITE" id="PS50110">
    <property type="entry name" value="RESPONSE_REGULATORY"/>
    <property type="match status" value="1"/>
</dbReference>
<protein>
    <submittedName>
        <fullName evidence="9">Two-component response regulator ARR2</fullName>
    </submittedName>
</protein>
<evidence type="ECO:0000256" key="2">
    <source>
        <dbReference type="ARBA" id="ARBA00023015"/>
    </source>
</evidence>
<dbReference type="GO" id="GO:0003677">
    <property type="term" value="F:DNA binding"/>
    <property type="evidence" value="ECO:0007669"/>
    <property type="project" value="InterPro"/>
</dbReference>
<feature type="region of interest" description="Disordered" evidence="6">
    <location>
        <begin position="49"/>
        <end position="77"/>
    </location>
</feature>
<evidence type="ECO:0000256" key="4">
    <source>
        <dbReference type="ARBA" id="ARBA00023242"/>
    </source>
</evidence>
<keyword evidence="4" id="KW-0539">Nucleus</keyword>
<keyword evidence="2" id="KW-0805">Transcription regulation</keyword>
<dbReference type="InterPro" id="IPR009057">
    <property type="entry name" value="Homeodomain-like_sf"/>
</dbReference>
<evidence type="ECO:0000259" key="8">
    <source>
        <dbReference type="PROSITE" id="PS51294"/>
    </source>
</evidence>
<dbReference type="NCBIfam" id="TIGR01557">
    <property type="entry name" value="myb_SHAQKYF"/>
    <property type="match status" value="1"/>
</dbReference>
<dbReference type="Gene3D" id="1.10.10.60">
    <property type="entry name" value="Homeodomain-like"/>
    <property type="match status" value="1"/>
</dbReference>
<evidence type="ECO:0000313" key="10">
    <source>
        <dbReference type="Proteomes" id="UP001153555"/>
    </source>
</evidence>
<evidence type="ECO:0000259" key="7">
    <source>
        <dbReference type="PROSITE" id="PS50110"/>
    </source>
</evidence>
<dbReference type="PANTHER" id="PTHR31442:SF32">
    <property type="entry name" value="TWO-COMPONENT RESPONSE REGULATOR ORR21-LIKE"/>
    <property type="match status" value="1"/>
</dbReference>
<dbReference type="GO" id="GO:0000160">
    <property type="term" value="P:phosphorelay signal transduction system"/>
    <property type="evidence" value="ECO:0007669"/>
    <property type="project" value="InterPro"/>
</dbReference>
<dbReference type="Proteomes" id="UP001153555">
    <property type="component" value="Unassembled WGS sequence"/>
</dbReference>
<dbReference type="GO" id="GO:0005634">
    <property type="term" value="C:nucleus"/>
    <property type="evidence" value="ECO:0007669"/>
    <property type="project" value="UniProtKB-SubCell"/>
</dbReference>
<evidence type="ECO:0000313" key="9">
    <source>
        <dbReference type="EMBL" id="CAA0831402.1"/>
    </source>
</evidence>